<gene>
    <name evidence="2" type="ORF">SAMN05444406_10249</name>
</gene>
<accession>A0A1I5S9P9</accession>
<dbReference type="SMART" id="SM01007">
    <property type="entry name" value="Aldolase_II"/>
    <property type="match status" value="1"/>
</dbReference>
<keyword evidence="3" id="KW-1185">Reference proteome</keyword>
<protein>
    <submittedName>
        <fullName evidence="2">Rhamnose utilisation protein RhaD, predicted bifunctional aldolase and dehydrogenase</fullName>
    </submittedName>
</protein>
<evidence type="ECO:0000313" key="2">
    <source>
        <dbReference type="EMBL" id="SFP67443.1"/>
    </source>
</evidence>
<dbReference type="SUPFAM" id="SSF53639">
    <property type="entry name" value="AraD/HMP-PK domain-like"/>
    <property type="match status" value="1"/>
</dbReference>
<feature type="domain" description="Class II aldolase/adducin N-terminal" evidence="1">
    <location>
        <begin position="7"/>
        <end position="215"/>
    </location>
</feature>
<dbReference type="InterPro" id="IPR036409">
    <property type="entry name" value="Aldolase_II/adducin_N_sf"/>
</dbReference>
<name>A0A1I5S9P9_9FIRM</name>
<reference evidence="2 3" key="1">
    <citation type="submission" date="2016-10" db="EMBL/GenBank/DDBJ databases">
        <authorList>
            <person name="de Groot N.N."/>
        </authorList>
    </citation>
    <scope>NUCLEOTIDE SEQUENCE [LARGE SCALE GENOMIC DNA]</scope>
    <source>
        <strain evidence="2 3">DSM 20678</strain>
    </source>
</reference>
<dbReference type="Pfam" id="PF00596">
    <property type="entry name" value="Aldolase_II"/>
    <property type="match status" value="1"/>
</dbReference>
<dbReference type="STRING" id="937334.SAMN05444406_10249"/>
<dbReference type="EMBL" id="FOXR01000002">
    <property type="protein sequence ID" value="SFP67443.1"/>
    <property type="molecule type" value="Genomic_DNA"/>
</dbReference>
<dbReference type="Gene3D" id="3.40.225.10">
    <property type="entry name" value="Class II aldolase/adducin N-terminal domain"/>
    <property type="match status" value="1"/>
</dbReference>
<dbReference type="InterPro" id="IPR001303">
    <property type="entry name" value="Aldolase_II/adducin_N"/>
</dbReference>
<evidence type="ECO:0000313" key="3">
    <source>
        <dbReference type="Proteomes" id="UP000198577"/>
    </source>
</evidence>
<proteinExistence type="predicted"/>
<dbReference type="Proteomes" id="UP000198577">
    <property type="component" value="Unassembled WGS sequence"/>
</dbReference>
<evidence type="ECO:0000259" key="1">
    <source>
        <dbReference type="SMART" id="SM01007"/>
    </source>
</evidence>
<sequence>MLKDALRELETISKPVGVHPDLVQGGGGNTSVKIDQELMAIKASGYRLDQVTEDDGFAVLNYRNIVEYFKTAQITPDVDYEEAGAELVKQNTIKLEGYKALRPSVEAGFHSILKKYVIHTHPVYANMLCCAKEGEGFVEKIFKANGLHCVWIPYTMPGFHLTLSIKRTIDCYMDEHGVFPQVVFMQNHGLIVTSDDVQECIRLNSTVNDMIKDYFNISAPYPAIRLEKVNDSEFISRTDFVQDFIKANPVNMDFFKKVLYPDQIVYLGDEQIAIDRTDSKINIDTCTGKVVYKARYAEARTIEETLTAYLYVVYHIRKNGLELNPMTDEDIDRIKNWGAEKYRKKMVSEAE</sequence>
<dbReference type="RefSeq" id="WP_092281849.1">
    <property type="nucleotide sequence ID" value="NZ_FOXR01000002.1"/>
</dbReference>
<dbReference type="AlphaFoldDB" id="A0A1I5S9P9"/>
<dbReference type="OrthoDB" id="9774430at2"/>
<organism evidence="2 3">
    <name type="scientific">Caldicoprobacter faecalis</name>
    <dbReference type="NCBI Taxonomy" id="937334"/>
    <lineage>
        <taxon>Bacteria</taxon>
        <taxon>Bacillati</taxon>
        <taxon>Bacillota</taxon>
        <taxon>Clostridia</taxon>
        <taxon>Caldicoprobacterales</taxon>
        <taxon>Caldicoprobacteraceae</taxon>
        <taxon>Caldicoprobacter</taxon>
    </lineage>
</organism>